<evidence type="ECO:0000313" key="2">
    <source>
        <dbReference type="Proteomes" id="UP000823775"/>
    </source>
</evidence>
<feature type="non-terminal residue" evidence="1">
    <location>
        <position position="1"/>
    </location>
</feature>
<dbReference type="Proteomes" id="UP000823775">
    <property type="component" value="Unassembled WGS sequence"/>
</dbReference>
<comment type="caution">
    <text evidence="1">The sequence shown here is derived from an EMBL/GenBank/DDBJ whole genome shotgun (WGS) entry which is preliminary data.</text>
</comment>
<sequence>KSKEELFEALMQHRCMGTITSVARQSRRINPVTVEAWNKQDHDSGGEVQEISRYCFSGLPLQWECFRHTDHGSRLEVASAGQRYQCREWNTKSGGNHGIGK</sequence>
<proteinExistence type="predicted"/>
<reference evidence="1 2" key="1">
    <citation type="journal article" date="2021" name="BMC Genomics">
        <title>Datura genome reveals duplications of psychoactive alkaloid biosynthetic genes and high mutation rate following tissue culture.</title>
        <authorList>
            <person name="Rajewski A."/>
            <person name="Carter-House D."/>
            <person name="Stajich J."/>
            <person name="Litt A."/>
        </authorList>
    </citation>
    <scope>NUCLEOTIDE SEQUENCE [LARGE SCALE GENOMIC DNA]</scope>
    <source>
        <strain evidence="1">AR-01</strain>
    </source>
</reference>
<feature type="non-terminal residue" evidence="1">
    <location>
        <position position="101"/>
    </location>
</feature>
<dbReference type="EMBL" id="JACEIK010002848">
    <property type="protein sequence ID" value="MCD9639115.1"/>
    <property type="molecule type" value="Genomic_DNA"/>
</dbReference>
<evidence type="ECO:0000313" key="1">
    <source>
        <dbReference type="EMBL" id="MCD9639115.1"/>
    </source>
</evidence>
<name>A0ABS8UYA2_DATST</name>
<keyword evidence="2" id="KW-1185">Reference proteome</keyword>
<accession>A0ABS8UYA2</accession>
<organism evidence="1 2">
    <name type="scientific">Datura stramonium</name>
    <name type="common">Jimsonweed</name>
    <name type="synonym">Common thornapple</name>
    <dbReference type="NCBI Taxonomy" id="4076"/>
    <lineage>
        <taxon>Eukaryota</taxon>
        <taxon>Viridiplantae</taxon>
        <taxon>Streptophyta</taxon>
        <taxon>Embryophyta</taxon>
        <taxon>Tracheophyta</taxon>
        <taxon>Spermatophyta</taxon>
        <taxon>Magnoliopsida</taxon>
        <taxon>eudicotyledons</taxon>
        <taxon>Gunneridae</taxon>
        <taxon>Pentapetalae</taxon>
        <taxon>asterids</taxon>
        <taxon>lamiids</taxon>
        <taxon>Solanales</taxon>
        <taxon>Solanaceae</taxon>
        <taxon>Solanoideae</taxon>
        <taxon>Datureae</taxon>
        <taxon>Datura</taxon>
    </lineage>
</organism>
<gene>
    <name evidence="1" type="ORF">HAX54_023419</name>
</gene>
<protein>
    <submittedName>
        <fullName evidence="1">Uncharacterized protein</fullName>
    </submittedName>
</protein>